<dbReference type="PANTHER" id="PTHR47506">
    <property type="entry name" value="TRANSCRIPTIONAL REGULATORY PROTEIN"/>
    <property type="match status" value="1"/>
</dbReference>
<gene>
    <name evidence="6" type="ORF">AX760_03955</name>
</gene>
<dbReference type="PROSITE" id="PS50977">
    <property type="entry name" value="HTH_TETR_2"/>
    <property type="match status" value="1"/>
</dbReference>
<comment type="caution">
    <text evidence="6">The sequence shown here is derived from an EMBL/GenBank/DDBJ whole genome shotgun (WGS) entry which is preliminary data.</text>
</comment>
<keyword evidence="2 4" id="KW-0238">DNA-binding</keyword>
<keyword evidence="7" id="KW-1185">Reference proteome</keyword>
<evidence type="ECO:0000259" key="5">
    <source>
        <dbReference type="PROSITE" id="PS50977"/>
    </source>
</evidence>
<evidence type="ECO:0000256" key="1">
    <source>
        <dbReference type="ARBA" id="ARBA00023015"/>
    </source>
</evidence>
<dbReference type="Pfam" id="PF16925">
    <property type="entry name" value="TetR_C_13"/>
    <property type="match status" value="1"/>
</dbReference>
<dbReference type="AlphaFoldDB" id="A0A657LRT6"/>
<evidence type="ECO:0000313" key="6">
    <source>
        <dbReference type="EMBL" id="OJF95130.1"/>
    </source>
</evidence>
<accession>A0A657LRT6</accession>
<dbReference type="PANTHER" id="PTHR47506:SF10">
    <property type="entry name" value="TRANSCRIPTIONAL REGULATORY PROTEIN"/>
    <property type="match status" value="1"/>
</dbReference>
<evidence type="ECO:0000256" key="4">
    <source>
        <dbReference type="PROSITE-ProRule" id="PRU00335"/>
    </source>
</evidence>
<reference evidence="6 7" key="1">
    <citation type="submission" date="2016-02" db="EMBL/GenBank/DDBJ databases">
        <title>Genome sequencing of a beta-galactosidase producing bacteria Rhizobium sp. 59.</title>
        <authorList>
            <person name="Wang D."/>
            <person name="Kot W."/>
            <person name="Qin Y."/>
            <person name="Hansen L."/>
            <person name="Naqvi K."/>
            <person name="Rensing C."/>
        </authorList>
    </citation>
    <scope>NUCLEOTIDE SEQUENCE [LARGE SCALE GENOMIC DNA]</scope>
    <source>
        <strain evidence="6 7">59</strain>
    </source>
</reference>
<dbReference type="InterPro" id="IPR036271">
    <property type="entry name" value="Tet_transcr_reg_TetR-rel_C_sf"/>
</dbReference>
<dbReference type="Gene3D" id="1.10.357.10">
    <property type="entry name" value="Tetracycline Repressor, domain 2"/>
    <property type="match status" value="1"/>
</dbReference>
<dbReference type="InterPro" id="IPR011075">
    <property type="entry name" value="TetR_C"/>
</dbReference>
<name>A0A657LRT6_9HYPH</name>
<feature type="DNA-binding region" description="H-T-H motif" evidence="4">
    <location>
        <begin position="35"/>
        <end position="54"/>
    </location>
</feature>
<organism evidence="6 7">
    <name type="scientific">Pararhizobium antarcticum</name>
    <dbReference type="NCBI Taxonomy" id="1798805"/>
    <lineage>
        <taxon>Bacteria</taxon>
        <taxon>Pseudomonadati</taxon>
        <taxon>Pseudomonadota</taxon>
        <taxon>Alphaproteobacteria</taxon>
        <taxon>Hyphomicrobiales</taxon>
        <taxon>Rhizobiaceae</taxon>
        <taxon>Rhizobium/Agrobacterium group</taxon>
        <taxon>Pararhizobium</taxon>
    </lineage>
</organism>
<evidence type="ECO:0000313" key="7">
    <source>
        <dbReference type="Proteomes" id="UP000182661"/>
    </source>
</evidence>
<dbReference type="InterPro" id="IPR001647">
    <property type="entry name" value="HTH_TetR"/>
</dbReference>
<dbReference type="InterPro" id="IPR009057">
    <property type="entry name" value="Homeodomain-like_sf"/>
</dbReference>
<dbReference type="PRINTS" id="PR00455">
    <property type="entry name" value="HTHTETR"/>
</dbReference>
<dbReference type="GO" id="GO:0003677">
    <property type="term" value="F:DNA binding"/>
    <property type="evidence" value="ECO:0007669"/>
    <property type="project" value="UniProtKB-UniRule"/>
</dbReference>
<dbReference type="EMBL" id="LSRP01000096">
    <property type="protein sequence ID" value="OJF95130.1"/>
    <property type="molecule type" value="Genomic_DNA"/>
</dbReference>
<sequence>MPKSRARGRPREFDPDRALDAAIEIFSERGYHGTSITDLADATDLTTGSLYKAFTDKRGILLAAFDRYRSVRSAKLETALAQGANGREKIKAALAFHAGAAHGVSGRRGCLVVSMANELAAHDPVIAERVAKAHAANEAIMRELVIAGQADGSVSTSLDPVAAGLLLLFLLQGLRVVGKTSRPEAQMLAAAELASRILD</sequence>
<keyword evidence="3" id="KW-0804">Transcription</keyword>
<keyword evidence="1" id="KW-0805">Transcription regulation</keyword>
<feature type="domain" description="HTH tetR-type" evidence="5">
    <location>
        <begin position="12"/>
        <end position="72"/>
    </location>
</feature>
<evidence type="ECO:0000256" key="2">
    <source>
        <dbReference type="ARBA" id="ARBA00023125"/>
    </source>
</evidence>
<dbReference type="SUPFAM" id="SSF48498">
    <property type="entry name" value="Tetracyclin repressor-like, C-terminal domain"/>
    <property type="match status" value="1"/>
</dbReference>
<protein>
    <submittedName>
        <fullName evidence="6">TetR family transcriptional regulator</fullName>
    </submittedName>
</protein>
<dbReference type="Pfam" id="PF00440">
    <property type="entry name" value="TetR_N"/>
    <property type="match status" value="1"/>
</dbReference>
<dbReference type="Gene3D" id="1.10.10.60">
    <property type="entry name" value="Homeodomain-like"/>
    <property type="match status" value="1"/>
</dbReference>
<dbReference type="SUPFAM" id="SSF46689">
    <property type="entry name" value="Homeodomain-like"/>
    <property type="match status" value="1"/>
</dbReference>
<evidence type="ECO:0000256" key="3">
    <source>
        <dbReference type="ARBA" id="ARBA00023163"/>
    </source>
</evidence>
<dbReference type="InterPro" id="IPR023772">
    <property type="entry name" value="DNA-bd_HTH_TetR-type_CS"/>
</dbReference>
<dbReference type="PROSITE" id="PS01081">
    <property type="entry name" value="HTH_TETR_1"/>
    <property type="match status" value="1"/>
</dbReference>
<dbReference type="Proteomes" id="UP000182661">
    <property type="component" value="Unassembled WGS sequence"/>
</dbReference>
<dbReference type="OrthoDB" id="9795242at2"/>
<proteinExistence type="predicted"/>